<name>A0A923IZW0_9ACTO</name>
<dbReference type="PROSITE" id="PS51191">
    <property type="entry name" value="FEMABX"/>
    <property type="match status" value="1"/>
</dbReference>
<comment type="caution">
    <text evidence="1">The sequence shown here is derived from an EMBL/GenBank/DDBJ whole genome shotgun (WGS) entry which is preliminary data.</text>
</comment>
<dbReference type="GO" id="GO:0016755">
    <property type="term" value="F:aminoacyltransferase activity"/>
    <property type="evidence" value="ECO:0007669"/>
    <property type="project" value="InterPro"/>
</dbReference>
<gene>
    <name evidence="1" type="ORF">HD592_001744</name>
</gene>
<reference evidence="1" key="1">
    <citation type="submission" date="2020-08" db="EMBL/GenBank/DDBJ databases">
        <title>Sequencing the genomes of 1000 actinobacteria strains.</title>
        <authorList>
            <person name="Klenk H.-P."/>
        </authorList>
    </citation>
    <scope>NUCLEOTIDE SEQUENCE</scope>
    <source>
        <strain evidence="1">DSM 10695</strain>
    </source>
</reference>
<evidence type="ECO:0000313" key="1">
    <source>
        <dbReference type="EMBL" id="MBB6335179.1"/>
    </source>
</evidence>
<dbReference type="EMBL" id="JACHMK010000001">
    <property type="protein sequence ID" value="MBB6335179.1"/>
    <property type="molecule type" value="Genomic_DNA"/>
</dbReference>
<accession>A0A923IZW0</accession>
<protein>
    <submittedName>
        <fullName evidence="1">Lipid II:glycine glycyltransferase (Peptidoglycan interpeptide bridge formation enzyme)</fullName>
    </submittedName>
</protein>
<keyword evidence="2" id="KW-1185">Reference proteome</keyword>
<organism evidence="1 2">
    <name type="scientific">Schaalia hyovaginalis</name>
    <dbReference type="NCBI Taxonomy" id="29316"/>
    <lineage>
        <taxon>Bacteria</taxon>
        <taxon>Bacillati</taxon>
        <taxon>Actinomycetota</taxon>
        <taxon>Actinomycetes</taxon>
        <taxon>Actinomycetales</taxon>
        <taxon>Actinomycetaceae</taxon>
        <taxon>Schaalia</taxon>
    </lineage>
</organism>
<evidence type="ECO:0000313" key="2">
    <source>
        <dbReference type="Proteomes" id="UP000617426"/>
    </source>
</evidence>
<dbReference type="InterPro" id="IPR003447">
    <property type="entry name" value="FEMABX"/>
</dbReference>
<dbReference type="Proteomes" id="UP000617426">
    <property type="component" value="Unassembled WGS sequence"/>
</dbReference>
<proteinExistence type="predicted"/>
<sequence>MYRFKRRFGGRILEQPGNYRLVVSAPRMKAFNLLGRLAGKG</sequence>
<dbReference type="GO" id="GO:0044038">
    <property type="term" value="P:cell wall macromolecule biosynthetic process"/>
    <property type="evidence" value="ECO:0007669"/>
    <property type="project" value="InterPro"/>
</dbReference>
<dbReference type="AlphaFoldDB" id="A0A923IZW0"/>